<dbReference type="InterPro" id="IPR043519">
    <property type="entry name" value="NT_sf"/>
</dbReference>
<dbReference type="RefSeq" id="WP_207681995.1">
    <property type="nucleotide sequence ID" value="NZ_CP061800.1"/>
</dbReference>
<feature type="domain" description="Polymerase beta nucleotidyltransferase" evidence="1">
    <location>
        <begin position="11"/>
        <end position="69"/>
    </location>
</feature>
<dbReference type="InterPro" id="IPR052548">
    <property type="entry name" value="Type_VII_TA_antitoxin"/>
</dbReference>
<dbReference type="AlphaFoldDB" id="A0A975BIT0"/>
<evidence type="ECO:0000313" key="3">
    <source>
        <dbReference type="Proteomes" id="UP000663722"/>
    </source>
</evidence>
<dbReference type="SUPFAM" id="SSF81301">
    <property type="entry name" value="Nucleotidyltransferase"/>
    <property type="match status" value="1"/>
</dbReference>
<dbReference type="PANTHER" id="PTHR33933">
    <property type="entry name" value="NUCLEOTIDYLTRANSFERASE"/>
    <property type="match status" value="1"/>
</dbReference>
<dbReference type="Proteomes" id="UP000663722">
    <property type="component" value="Chromosome"/>
</dbReference>
<dbReference type="GO" id="GO:0016740">
    <property type="term" value="F:transferase activity"/>
    <property type="evidence" value="ECO:0007669"/>
    <property type="project" value="UniProtKB-KW"/>
</dbReference>
<dbReference type="EMBL" id="CP061800">
    <property type="protein sequence ID" value="QTA86302.1"/>
    <property type="molecule type" value="Genomic_DNA"/>
</dbReference>
<dbReference type="CDD" id="cd05403">
    <property type="entry name" value="NT_KNTase_like"/>
    <property type="match status" value="1"/>
</dbReference>
<dbReference type="Pfam" id="PF18765">
    <property type="entry name" value="Polbeta"/>
    <property type="match status" value="1"/>
</dbReference>
<evidence type="ECO:0000313" key="2">
    <source>
        <dbReference type="EMBL" id="QTA86302.1"/>
    </source>
</evidence>
<dbReference type="InterPro" id="IPR041633">
    <property type="entry name" value="Polbeta"/>
</dbReference>
<gene>
    <name evidence="2" type="ORF">dnm_023230</name>
</gene>
<evidence type="ECO:0000259" key="1">
    <source>
        <dbReference type="Pfam" id="PF18765"/>
    </source>
</evidence>
<protein>
    <submittedName>
        <fullName evidence="2">Polymerase nucleotidyl transferase domain-containing protein</fullName>
    </submittedName>
</protein>
<organism evidence="2 3">
    <name type="scientific">Desulfonema magnum</name>
    <dbReference type="NCBI Taxonomy" id="45655"/>
    <lineage>
        <taxon>Bacteria</taxon>
        <taxon>Pseudomonadati</taxon>
        <taxon>Thermodesulfobacteriota</taxon>
        <taxon>Desulfobacteria</taxon>
        <taxon>Desulfobacterales</taxon>
        <taxon>Desulfococcaceae</taxon>
        <taxon>Desulfonema</taxon>
    </lineage>
</organism>
<dbReference type="PANTHER" id="PTHR33933:SF1">
    <property type="entry name" value="PROTEIN ADENYLYLTRANSFERASE MNTA-RELATED"/>
    <property type="match status" value="1"/>
</dbReference>
<dbReference type="KEGG" id="dmm:dnm_023230"/>
<reference evidence="2" key="1">
    <citation type="journal article" date="2021" name="Microb. Physiol.">
        <title>Proteogenomic Insights into the Physiology of Marine, Sulfate-Reducing, Filamentous Desulfonema limicola and Desulfonema magnum.</title>
        <authorList>
            <person name="Schnaars V."/>
            <person name="Wohlbrand L."/>
            <person name="Scheve S."/>
            <person name="Hinrichs C."/>
            <person name="Reinhardt R."/>
            <person name="Rabus R."/>
        </authorList>
    </citation>
    <scope>NUCLEOTIDE SEQUENCE</scope>
    <source>
        <strain evidence="2">4be13</strain>
    </source>
</reference>
<sequence>MYFHGKKLLPKIKSVITSDYPSSEIILYGSRSRGQEDAFSDWDILVVTEENLTQNEKIEIHNKIFEIELETGEIISAVIHTRDEWNRPLMQLTPFYQNVINEGIPI</sequence>
<dbReference type="Gene3D" id="3.30.460.10">
    <property type="entry name" value="Beta Polymerase, domain 2"/>
    <property type="match status" value="1"/>
</dbReference>
<keyword evidence="3" id="KW-1185">Reference proteome</keyword>
<proteinExistence type="predicted"/>
<keyword evidence="2" id="KW-0808">Transferase</keyword>
<name>A0A975BIT0_9BACT</name>
<accession>A0A975BIT0</accession>